<dbReference type="Gene3D" id="3.30.70.3180">
    <property type="match status" value="2"/>
</dbReference>
<dbReference type="SUPFAM" id="SSF69796">
    <property type="entry name" value="Thymidylate synthase-complementing protein Thy1"/>
    <property type="match status" value="1"/>
</dbReference>
<sequence>MVAKPDTRLEMAKSYLAGFNNGFEEYLKDPNALPSGERLAKFAGQLCYQSFGSKRTTNADAKRYFDNIKESGHGSVLEHPTFSFLFWGISRSVTHELVRHRAGFGFSQVSQRYVSGKLVRFVERPEYQDDPELHEQFTRRIDTMAATYEEVARMLFSRQRGGAEILSGEEKTDLRKRVNQAARSVLPNETEAPIVVTANARAWRHFIEMRANPHAEVEIRALAFGTFLCLKATAPILFDDYEEVGLPDGTWGVTTKFRKV</sequence>
<gene>
    <name evidence="2" type="ORF">A3B14_00275</name>
</gene>
<accession>A0A1G2U1H3</accession>
<dbReference type="InterPro" id="IPR003669">
    <property type="entry name" value="Thymidylate_synthase_ThyX"/>
</dbReference>
<dbReference type="NCBIfam" id="TIGR02170">
    <property type="entry name" value="thyX"/>
    <property type="match status" value="1"/>
</dbReference>
<dbReference type="GO" id="GO:0050660">
    <property type="term" value="F:flavin adenine dinucleotide binding"/>
    <property type="evidence" value="ECO:0007669"/>
    <property type="project" value="UniProtKB-UniRule"/>
</dbReference>
<name>A0A1G2U1H3_9BACT</name>
<dbReference type="Proteomes" id="UP000176800">
    <property type="component" value="Unassembled WGS sequence"/>
</dbReference>
<reference evidence="2 3" key="1">
    <citation type="journal article" date="2016" name="Nat. Commun.">
        <title>Thousands of microbial genomes shed light on interconnected biogeochemical processes in an aquifer system.</title>
        <authorList>
            <person name="Anantharaman K."/>
            <person name="Brown C.T."/>
            <person name="Hug L.A."/>
            <person name="Sharon I."/>
            <person name="Castelle C.J."/>
            <person name="Probst A.J."/>
            <person name="Thomas B.C."/>
            <person name="Singh A."/>
            <person name="Wilkins M.J."/>
            <person name="Karaoz U."/>
            <person name="Brodie E.L."/>
            <person name="Williams K.H."/>
            <person name="Hubbard S.S."/>
            <person name="Banfield J.F."/>
        </authorList>
    </citation>
    <scope>NUCLEOTIDE SEQUENCE [LARGE SCALE GENOMIC DNA]</scope>
</reference>
<evidence type="ECO:0000313" key="3">
    <source>
        <dbReference type="Proteomes" id="UP000176800"/>
    </source>
</evidence>
<protein>
    <recommendedName>
        <fullName evidence="1">FAD-dependent thymidylate synthase</fullName>
        <ecNumber evidence="1">2.1.1.148</ecNumber>
    </recommendedName>
</protein>
<comment type="caution">
    <text evidence="2">The sequence shown here is derived from an EMBL/GenBank/DDBJ whole genome shotgun (WGS) entry which is preliminary data.</text>
</comment>
<evidence type="ECO:0000256" key="1">
    <source>
        <dbReference type="NCBIfam" id="TIGR02170"/>
    </source>
</evidence>
<dbReference type="Gene3D" id="6.10.140.450">
    <property type="match status" value="1"/>
</dbReference>
<proteinExistence type="predicted"/>
<dbReference type="CDD" id="cd20175">
    <property type="entry name" value="ThyX"/>
    <property type="match status" value="1"/>
</dbReference>
<dbReference type="GO" id="GO:0004799">
    <property type="term" value="F:thymidylate synthase activity"/>
    <property type="evidence" value="ECO:0007669"/>
    <property type="project" value="TreeGrafter"/>
</dbReference>
<dbReference type="EMBL" id="MHWE01000019">
    <property type="protein sequence ID" value="OHB03365.1"/>
    <property type="molecule type" value="Genomic_DNA"/>
</dbReference>
<organism evidence="2 3">
    <name type="scientific">Candidatus Zambryskibacteria bacterium RIFCSPLOWO2_01_FULL_45_21</name>
    <dbReference type="NCBI Taxonomy" id="1802761"/>
    <lineage>
        <taxon>Bacteria</taxon>
        <taxon>Candidatus Zambryskiibacteriota</taxon>
    </lineage>
</organism>
<dbReference type="EC" id="2.1.1.148" evidence="1"/>
<dbReference type="InterPro" id="IPR036098">
    <property type="entry name" value="Thymidylate_synthase_ThyX_sf"/>
</dbReference>
<dbReference type="Pfam" id="PF02511">
    <property type="entry name" value="Thy1"/>
    <property type="match status" value="1"/>
</dbReference>
<evidence type="ECO:0000313" key="2">
    <source>
        <dbReference type="EMBL" id="OHB03365.1"/>
    </source>
</evidence>
<dbReference type="PROSITE" id="PS51331">
    <property type="entry name" value="THYX"/>
    <property type="match status" value="1"/>
</dbReference>
<dbReference type="GO" id="GO:0050797">
    <property type="term" value="F:thymidylate synthase (FAD) activity"/>
    <property type="evidence" value="ECO:0007669"/>
    <property type="project" value="UniProtKB-UniRule"/>
</dbReference>
<dbReference type="GO" id="GO:0006231">
    <property type="term" value="P:dTMP biosynthetic process"/>
    <property type="evidence" value="ECO:0007669"/>
    <property type="project" value="UniProtKB-UniRule"/>
</dbReference>
<dbReference type="AlphaFoldDB" id="A0A1G2U1H3"/>
<dbReference type="PANTHER" id="PTHR34934:SF1">
    <property type="entry name" value="FLAVIN-DEPENDENT THYMIDYLATE SYNTHASE"/>
    <property type="match status" value="1"/>
</dbReference>
<dbReference type="PANTHER" id="PTHR34934">
    <property type="entry name" value="FLAVIN-DEPENDENT THYMIDYLATE SYNTHASE"/>
    <property type="match status" value="1"/>
</dbReference>
<dbReference type="GO" id="GO:0070402">
    <property type="term" value="F:NADPH binding"/>
    <property type="evidence" value="ECO:0007669"/>
    <property type="project" value="TreeGrafter"/>
</dbReference>